<feature type="transmembrane region" description="Helical" evidence="9">
    <location>
        <begin position="236"/>
        <end position="254"/>
    </location>
</feature>
<evidence type="ECO:0000256" key="4">
    <source>
        <dbReference type="ARBA" id="ARBA00022692"/>
    </source>
</evidence>
<dbReference type="NCBIfam" id="TIGR00916">
    <property type="entry name" value="2A0604s01"/>
    <property type="match status" value="1"/>
</dbReference>
<keyword evidence="4 9" id="KW-0812">Transmembrane</keyword>
<name>A0ABS2HIT4_9VIBR</name>
<dbReference type="PANTHER" id="PTHR30081:SF8">
    <property type="entry name" value="PROTEIN TRANSLOCASE SUBUNIT SECF"/>
    <property type="match status" value="1"/>
</dbReference>
<evidence type="ECO:0000256" key="9">
    <source>
        <dbReference type="HAMAP-Rule" id="MF_01464"/>
    </source>
</evidence>
<dbReference type="InterPro" id="IPR055344">
    <property type="entry name" value="SecD_SecF_C_bact"/>
</dbReference>
<comment type="subcellular location">
    <subcellularLocation>
        <location evidence="1 9">Cell membrane</location>
        <topology evidence="1 9">Multi-pass membrane protein</topology>
    </subcellularLocation>
</comment>
<organism evidence="11 12">
    <name type="scientific">Vibrio ulleungensis</name>
    <dbReference type="NCBI Taxonomy" id="2807619"/>
    <lineage>
        <taxon>Bacteria</taxon>
        <taxon>Pseudomonadati</taxon>
        <taxon>Pseudomonadota</taxon>
        <taxon>Gammaproteobacteria</taxon>
        <taxon>Vibrionales</taxon>
        <taxon>Vibrionaceae</taxon>
        <taxon>Vibrio</taxon>
    </lineage>
</organism>
<evidence type="ECO:0000313" key="11">
    <source>
        <dbReference type="EMBL" id="MBM7036939.1"/>
    </source>
</evidence>
<evidence type="ECO:0000256" key="8">
    <source>
        <dbReference type="ARBA" id="ARBA00023136"/>
    </source>
</evidence>
<evidence type="ECO:0000259" key="10">
    <source>
        <dbReference type="Pfam" id="PF02355"/>
    </source>
</evidence>
<keyword evidence="12" id="KW-1185">Reference proteome</keyword>
<protein>
    <recommendedName>
        <fullName evidence="9">Protein-export membrane protein SecF</fullName>
    </recommendedName>
</protein>
<dbReference type="Gene3D" id="1.20.1640.10">
    <property type="entry name" value="Multidrug efflux transporter AcrB transmembrane domain"/>
    <property type="match status" value="1"/>
</dbReference>
<dbReference type="RefSeq" id="WP_205158501.1">
    <property type="nucleotide sequence ID" value="NZ_JAFEUM010000004.1"/>
</dbReference>
<evidence type="ECO:0000256" key="1">
    <source>
        <dbReference type="ARBA" id="ARBA00004651"/>
    </source>
</evidence>
<feature type="domain" description="Protein export membrane protein SecD/SecF C-terminal" evidence="10">
    <location>
        <begin position="107"/>
        <end position="280"/>
    </location>
</feature>
<keyword evidence="6 9" id="KW-1133">Transmembrane helix</keyword>
<keyword evidence="7 9" id="KW-0811">Translocation</keyword>
<feature type="transmembrane region" description="Helical" evidence="9">
    <location>
        <begin position="185"/>
        <end position="206"/>
    </location>
</feature>
<keyword evidence="8 9" id="KW-0472">Membrane</keyword>
<comment type="similarity">
    <text evidence="9">Belongs to the SecD/SecF family. SecF subfamily.</text>
</comment>
<dbReference type="Pfam" id="PF02355">
    <property type="entry name" value="SecD_SecF_C"/>
    <property type="match status" value="1"/>
</dbReference>
<dbReference type="PRINTS" id="PR01755">
    <property type="entry name" value="SECFTRNLCASE"/>
</dbReference>
<dbReference type="PANTHER" id="PTHR30081">
    <property type="entry name" value="PROTEIN-EXPORT MEMBRANE PROTEIN SEC"/>
    <property type="match status" value="1"/>
</dbReference>
<feature type="transmembrane region" description="Helical" evidence="9">
    <location>
        <begin position="260"/>
        <end position="283"/>
    </location>
</feature>
<dbReference type="InterPro" id="IPR048634">
    <property type="entry name" value="SecD_SecF_C"/>
</dbReference>
<sequence length="306" mass="33062">MTNLKISAISDNRLTAARLTMTAISTTLFLVSLVLIGLKGFNWGLDFTGGVVAEIQVHSNLILEDIKPLLDQILIQDVQVISSSETGQWIVRFSQSDKHVVELNEIFSHLPFTVEIINSSVVGAQVGQEMVEQGGLAIMACLLLTMIYLSCRFEWRLALGALVALLQDVVIVLGLFALMQWEFNLTILAAVLAVLGYSLNDSIVIADRVRELFRANPNGQADLLINDAIRATFSRTLVTSGTTLVTVSSLWLLGGATLEGFAVALCLGIVCGTWSSVSVGVSLPKLLGVAPIHFQPQIVDLEENAL</sequence>
<dbReference type="InterPro" id="IPR022645">
    <property type="entry name" value="SecD/SecF_bac"/>
</dbReference>
<dbReference type="Pfam" id="PF07549">
    <property type="entry name" value="Sec_GG"/>
    <property type="match status" value="1"/>
</dbReference>
<dbReference type="InterPro" id="IPR022646">
    <property type="entry name" value="SecD/SecF_CS"/>
</dbReference>
<dbReference type="InterPro" id="IPR022813">
    <property type="entry name" value="SecD/SecF_arch_bac"/>
</dbReference>
<evidence type="ECO:0000256" key="5">
    <source>
        <dbReference type="ARBA" id="ARBA00022927"/>
    </source>
</evidence>
<keyword evidence="2 9" id="KW-0813">Transport</keyword>
<dbReference type="EMBL" id="JAFEUM010000004">
    <property type="protein sequence ID" value="MBM7036939.1"/>
    <property type="molecule type" value="Genomic_DNA"/>
</dbReference>
<dbReference type="SUPFAM" id="SSF82866">
    <property type="entry name" value="Multidrug efflux transporter AcrB transmembrane domain"/>
    <property type="match status" value="1"/>
</dbReference>
<accession>A0ABS2HIT4</accession>
<evidence type="ECO:0000256" key="6">
    <source>
        <dbReference type="ARBA" id="ARBA00022989"/>
    </source>
</evidence>
<evidence type="ECO:0000313" key="12">
    <source>
        <dbReference type="Proteomes" id="UP000809621"/>
    </source>
</evidence>
<comment type="function">
    <text evidence="9">Part of the Sec protein translocase complex. Interacts with the SecYEG preprotein conducting channel. SecDF uses the proton motive force (PMF) to complete protein translocation after the ATP-dependent function of SecA.</text>
</comment>
<feature type="transmembrane region" description="Helical" evidence="9">
    <location>
        <begin position="158"/>
        <end position="179"/>
    </location>
</feature>
<evidence type="ECO:0000256" key="3">
    <source>
        <dbReference type="ARBA" id="ARBA00022475"/>
    </source>
</evidence>
<comment type="subunit">
    <text evidence="9">Forms a complex with SecD. Part of the essential Sec protein translocation apparatus which comprises SecA, SecYEG and auxiliary proteins SecDF-YajC and YidC.</text>
</comment>
<comment type="caution">
    <text evidence="11">The sequence shown here is derived from an EMBL/GenBank/DDBJ whole genome shotgun (WGS) entry which is preliminary data.</text>
</comment>
<keyword evidence="5 9" id="KW-0653">Protein transport</keyword>
<feature type="transmembrane region" description="Helical" evidence="9">
    <location>
        <begin position="134"/>
        <end position="151"/>
    </location>
</feature>
<dbReference type="HAMAP" id="MF_01464_B">
    <property type="entry name" value="SecF_B"/>
    <property type="match status" value="1"/>
</dbReference>
<proteinExistence type="inferred from homology"/>
<keyword evidence="3 9" id="KW-1003">Cell membrane</keyword>
<feature type="transmembrane region" description="Helical" evidence="9">
    <location>
        <begin position="21"/>
        <end position="38"/>
    </location>
</feature>
<gene>
    <name evidence="9 11" type="primary">secF</name>
    <name evidence="11" type="ORF">JQC93_11055</name>
</gene>
<evidence type="ECO:0000256" key="7">
    <source>
        <dbReference type="ARBA" id="ARBA00023010"/>
    </source>
</evidence>
<evidence type="ECO:0000256" key="2">
    <source>
        <dbReference type="ARBA" id="ARBA00022448"/>
    </source>
</evidence>
<dbReference type="NCBIfam" id="TIGR00966">
    <property type="entry name" value="transloc_SecF"/>
    <property type="match status" value="1"/>
</dbReference>
<dbReference type="Proteomes" id="UP000809621">
    <property type="component" value="Unassembled WGS sequence"/>
</dbReference>
<dbReference type="InterPro" id="IPR005665">
    <property type="entry name" value="SecF_bac"/>
</dbReference>
<reference evidence="11 12" key="1">
    <citation type="submission" date="2021-02" db="EMBL/GenBank/DDBJ databases">
        <authorList>
            <person name="Park J.-S."/>
        </authorList>
    </citation>
    <scope>NUCLEOTIDE SEQUENCE [LARGE SCALE GENOMIC DNA]</scope>
    <source>
        <strain evidence="11 12">188UL20-2</strain>
    </source>
</reference>